<evidence type="ECO:0000313" key="2">
    <source>
        <dbReference type="EMBL" id="CAD6948776.1"/>
    </source>
</evidence>
<name>A0ABN7J4M5_9BASI</name>
<dbReference type="Proteomes" id="UP000836402">
    <property type="component" value="Unassembled WGS sequence"/>
</dbReference>
<feature type="compositionally biased region" description="Low complexity" evidence="1">
    <location>
        <begin position="103"/>
        <end position="121"/>
    </location>
</feature>
<organism evidence="2 3">
    <name type="scientific">Tilletia caries</name>
    <name type="common">wheat bunt fungus</name>
    <dbReference type="NCBI Taxonomy" id="13290"/>
    <lineage>
        <taxon>Eukaryota</taxon>
        <taxon>Fungi</taxon>
        <taxon>Dikarya</taxon>
        <taxon>Basidiomycota</taxon>
        <taxon>Ustilaginomycotina</taxon>
        <taxon>Exobasidiomycetes</taxon>
        <taxon>Tilletiales</taxon>
        <taxon>Tilletiaceae</taxon>
        <taxon>Tilletia</taxon>
    </lineage>
</organism>
<reference evidence="2" key="1">
    <citation type="submission" date="2020-10" db="EMBL/GenBank/DDBJ databases">
        <authorList>
            <person name="Sedaghatjoo S."/>
        </authorList>
    </citation>
    <scope>NUCLEOTIDE SEQUENCE</scope>
    <source>
        <strain evidence="2">AZH3</strain>
    </source>
</reference>
<dbReference type="EMBL" id="CAJHJG010005262">
    <property type="protein sequence ID" value="CAD6948776.1"/>
    <property type="molecule type" value="Genomic_DNA"/>
</dbReference>
<gene>
    <name evidence="2" type="ORF">JKIAZH3_G6568</name>
</gene>
<keyword evidence="3" id="KW-1185">Reference proteome</keyword>
<proteinExistence type="predicted"/>
<protein>
    <submittedName>
        <fullName evidence="2">Uncharacterized protein</fullName>
    </submittedName>
</protein>
<feature type="region of interest" description="Disordered" evidence="1">
    <location>
        <begin position="100"/>
        <end position="175"/>
    </location>
</feature>
<comment type="caution">
    <text evidence="2">The sequence shown here is derived from an EMBL/GenBank/DDBJ whole genome shotgun (WGS) entry which is preliminary data.</text>
</comment>
<feature type="compositionally biased region" description="Basic residues" evidence="1">
    <location>
        <begin position="138"/>
        <end position="153"/>
    </location>
</feature>
<sequence length="175" mass="18628">MKTYTSSRKVKNKQRLRREHPVPACDAGAFMTIGQELCGEILPALIARFAMQTKLMKPSSSAISTAASTDTHKFLGVGGGPGGGRAARIREARADAAKRLKLDSAVVDPQDAVPDDSSASQKTDSGETPLKTTDYIPPRRHRRPPRPPGRHLSKSASVRLPLPLPSAAAENAAIA</sequence>
<evidence type="ECO:0000313" key="3">
    <source>
        <dbReference type="Proteomes" id="UP000836402"/>
    </source>
</evidence>
<evidence type="ECO:0000256" key="1">
    <source>
        <dbReference type="SAM" id="MobiDB-lite"/>
    </source>
</evidence>
<accession>A0ABN7J4M5</accession>